<evidence type="ECO:0000259" key="1">
    <source>
        <dbReference type="PROSITE" id="PS51457"/>
    </source>
</evidence>
<dbReference type="SMART" id="SM01025">
    <property type="entry name" value="BEN"/>
    <property type="match status" value="1"/>
</dbReference>
<accession>A0A0J7K9Q4</accession>
<dbReference type="PaxDb" id="67767-A0A0J7K9Q4"/>
<dbReference type="EMBL" id="LBMM01011059">
    <property type="protein sequence ID" value="KMQ87057.1"/>
    <property type="molecule type" value="Genomic_DNA"/>
</dbReference>
<comment type="caution">
    <text evidence="2">The sequence shown here is derived from an EMBL/GenBank/DDBJ whole genome shotgun (WGS) entry which is preliminary data.</text>
</comment>
<dbReference type="Pfam" id="PF10523">
    <property type="entry name" value="BEN"/>
    <property type="match status" value="1"/>
</dbReference>
<proteinExistence type="predicted"/>
<evidence type="ECO:0000313" key="3">
    <source>
        <dbReference type="Proteomes" id="UP000036403"/>
    </source>
</evidence>
<reference evidence="2 3" key="1">
    <citation type="submission" date="2015-04" db="EMBL/GenBank/DDBJ databases">
        <title>Lasius niger genome sequencing.</title>
        <authorList>
            <person name="Konorov E.A."/>
            <person name="Nikitin M.A."/>
            <person name="Kirill M.V."/>
            <person name="Chang P."/>
        </authorList>
    </citation>
    <scope>NUCLEOTIDE SEQUENCE [LARGE SCALE GENOMIC DNA]</scope>
    <source>
        <tissue evidence="2">Whole</tissue>
    </source>
</reference>
<feature type="domain" description="BEN" evidence="1">
    <location>
        <begin position="293"/>
        <end position="395"/>
    </location>
</feature>
<keyword evidence="3" id="KW-1185">Reference proteome</keyword>
<name>A0A0J7K9Q4_LASNI</name>
<dbReference type="OrthoDB" id="7555350at2759"/>
<evidence type="ECO:0000313" key="2">
    <source>
        <dbReference type="EMBL" id="KMQ87057.1"/>
    </source>
</evidence>
<dbReference type="Gene3D" id="1.10.10.2590">
    <property type="entry name" value="BEN domain"/>
    <property type="match status" value="1"/>
</dbReference>
<dbReference type="InterPro" id="IPR018379">
    <property type="entry name" value="BEN_domain"/>
</dbReference>
<dbReference type="PROSITE" id="PS51457">
    <property type="entry name" value="BEN"/>
    <property type="match status" value="1"/>
</dbReference>
<dbReference type="GO" id="GO:0003677">
    <property type="term" value="F:DNA binding"/>
    <property type="evidence" value="ECO:0007669"/>
    <property type="project" value="InterPro"/>
</dbReference>
<protein>
    <submittedName>
        <fullName evidence="2">Ben domain-containing protein 6</fullName>
    </submittedName>
</protein>
<dbReference type="AlphaFoldDB" id="A0A0J7K9Q4"/>
<gene>
    <name evidence="2" type="ORF">RF55_13775</name>
</gene>
<sequence length="402" mass="46520">MKDNECILIEFINEDYKVAVGYLSWLQDETLRINKEALQKVIDEKEEVAINWPVNCEIAPASKMHKKIRNCSWKSHVVHILSFGEWTEMCKQCDNVLKFEIPNPSKSDRKVLKRKSLDVETISEDEDSIANGLKKNRMEKKKTSKLRETAKKRVENNIIEALNIKKDKFQDDNTLTESSDDSSIDELVSKHDMSKTNLLHKQEVKELKYEIFRLKQIIKYSEDIQQIDKCTKKVLSRSKDIEEKLKYLEKEINKNTKYVMENIAFNESDLLKDSNKENKENLTLKKVVSGGRYFGFKHITNTQLSKVNDSSVSKLTCDLLSLVYEKTELRNSSLTGSVANANKSNPDKKSTEKLDPVRLKAIENFIYEKFGKTDDNTKLFRSVVRSKCNNAKKKVISISSIQ</sequence>
<dbReference type="Proteomes" id="UP000036403">
    <property type="component" value="Unassembled WGS sequence"/>
</dbReference>
<organism evidence="2 3">
    <name type="scientific">Lasius niger</name>
    <name type="common">Black garden ant</name>
    <dbReference type="NCBI Taxonomy" id="67767"/>
    <lineage>
        <taxon>Eukaryota</taxon>
        <taxon>Metazoa</taxon>
        <taxon>Ecdysozoa</taxon>
        <taxon>Arthropoda</taxon>
        <taxon>Hexapoda</taxon>
        <taxon>Insecta</taxon>
        <taxon>Pterygota</taxon>
        <taxon>Neoptera</taxon>
        <taxon>Endopterygota</taxon>
        <taxon>Hymenoptera</taxon>
        <taxon>Apocrita</taxon>
        <taxon>Aculeata</taxon>
        <taxon>Formicoidea</taxon>
        <taxon>Formicidae</taxon>
        <taxon>Formicinae</taxon>
        <taxon>Lasius</taxon>
        <taxon>Lasius</taxon>
    </lineage>
</organism>